<accession>A0ABP3IVN2</accession>
<keyword evidence="2" id="KW-1185">Reference proteome</keyword>
<dbReference type="SUPFAM" id="SSF55298">
    <property type="entry name" value="YjgF-like"/>
    <property type="match status" value="1"/>
</dbReference>
<organism evidence="1 2">
    <name type="scientific">Lentibacillus halophilus</name>
    <dbReference type="NCBI Taxonomy" id="295065"/>
    <lineage>
        <taxon>Bacteria</taxon>
        <taxon>Bacillati</taxon>
        <taxon>Bacillota</taxon>
        <taxon>Bacilli</taxon>
        <taxon>Bacillales</taxon>
        <taxon>Bacillaceae</taxon>
        <taxon>Lentibacillus</taxon>
    </lineage>
</organism>
<evidence type="ECO:0000313" key="2">
    <source>
        <dbReference type="Proteomes" id="UP001501459"/>
    </source>
</evidence>
<dbReference type="InterPro" id="IPR006175">
    <property type="entry name" value="YjgF/YER057c/UK114"/>
</dbReference>
<protein>
    <submittedName>
        <fullName evidence="1">RidA family protein</fullName>
    </submittedName>
</protein>
<evidence type="ECO:0000313" key="1">
    <source>
        <dbReference type="EMBL" id="GAA0429294.1"/>
    </source>
</evidence>
<dbReference type="Proteomes" id="UP001501459">
    <property type="component" value="Unassembled WGS sequence"/>
</dbReference>
<sequence length="143" mass="16025">MKIERIRTFKTKNYYPSDLGKPEHHIDNELSMAVKAGNRIFLRGQTGFDFEGNFHGKGDVAKQADNACHCVKQLIEEAGGTVNDICKMTVYLLSRDDRSKVYPVIAEHFEDVYPCSTGLIVNGLAVPEMLMEIDVEAVISDDE</sequence>
<dbReference type="Gene3D" id="3.30.1330.40">
    <property type="entry name" value="RutC-like"/>
    <property type="match status" value="1"/>
</dbReference>
<reference evidence="2" key="1">
    <citation type="journal article" date="2019" name="Int. J. Syst. Evol. Microbiol.">
        <title>The Global Catalogue of Microorganisms (GCM) 10K type strain sequencing project: providing services to taxonomists for standard genome sequencing and annotation.</title>
        <authorList>
            <consortium name="The Broad Institute Genomics Platform"/>
            <consortium name="The Broad Institute Genome Sequencing Center for Infectious Disease"/>
            <person name="Wu L."/>
            <person name="Ma J."/>
        </authorList>
    </citation>
    <scope>NUCLEOTIDE SEQUENCE [LARGE SCALE GENOMIC DNA]</scope>
    <source>
        <strain evidence="2">JCM 12149</strain>
    </source>
</reference>
<dbReference type="PANTHER" id="PTHR43857">
    <property type="entry name" value="BLR7761 PROTEIN"/>
    <property type="match status" value="1"/>
</dbReference>
<dbReference type="CDD" id="cd00448">
    <property type="entry name" value="YjgF_YER057c_UK114_family"/>
    <property type="match status" value="1"/>
</dbReference>
<comment type="caution">
    <text evidence="1">The sequence shown here is derived from an EMBL/GenBank/DDBJ whole genome shotgun (WGS) entry which is preliminary data.</text>
</comment>
<name>A0ABP3IVN2_9BACI</name>
<dbReference type="RefSeq" id="WP_343750585.1">
    <property type="nucleotide sequence ID" value="NZ_BAAADM010000005.1"/>
</dbReference>
<dbReference type="Pfam" id="PF01042">
    <property type="entry name" value="Ribonuc_L-PSP"/>
    <property type="match status" value="1"/>
</dbReference>
<proteinExistence type="predicted"/>
<dbReference type="EMBL" id="BAAADM010000005">
    <property type="protein sequence ID" value="GAA0429294.1"/>
    <property type="molecule type" value="Genomic_DNA"/>
</dbReference>
<gene>
    <name evidence="1" type="ORF">GCM10008983_02030</name>
</gene>
<dbReference type="InterPro" id="IPR035959">
    <property type="entry name" value="RutC-like_sf"/>
</dbReference>
<dbReference type="PANTHER" id="PTHR43857:SF1">
    <property type="entry name" value="YJGH FAMILY PROTEIN"/>
    <property type="match status" value="1"/>
</dbReference>